<protein>
    <submittedName>
        <fullName evidence="2">Exported protein</fullName>
    </submittedName>
</protein>
<proteinExistence type="predicted"/>
<dbReference type="InterPro" id="IPR021749">
    <property type="entry name" value="ComGE"/>
</dbReference>
<sequence length="96" mass="10719">MVIIKKQVKAYIALEGLIATGLILVIVTLILSALHYSQQELAACRQKQELLNTAVMAMQTKQRALSLNGCHIKLLSHQKGIAIVEKDQTIIRIERQ</sequence>
<gene>
    <name evidence="2" type="ORF">NCTC12092_00059</name>
</gene>
<evidence type="ECO:0000313" key="2">
    <source>
        <dbReference type="EMBL" id="SUN44391.1"/>
    </source>
</evidence>
<name>A0A380JM00_9STRE</name>
<keyword evidence="1" id="KW-1133">Transmembrane helix</keyword>
<keyword evidence="1" id="KW-0812">Transmembrane</keyword>
<reference evidence="2 3" key="1">
    <citation type="submission" date="2018-06" db="EMBL/GenBank/DDBJ databases">
        <authorList>
            <consortium name="Pathogen Informatics"/>
            <person name="Doyle S."/>
        </authorList>
    </citation>
    <scope>NUCLEOTIDE SEQUENCE [LARGE SCALE GENOMIC DNA]</scope>
    <source>
        <strain evidence="2 3">NCTC12092</strain>
    </source>
</reference>
<feature type="transmembrane region" description="Helical" evidence="1">
    <location>
        <begin position="12"/>
        <end position="36"/>
    </location>
</feature>
<dbReference type="InterPro" id="IPR053468">
    <property type="entry name" value="ComGE-like"/>
</dbReference>
<evidence type="ECO:0000313" key="3">
    <source>
        <dbReference type="Proteomes" id="UP000254461"/>
    </source>
</evidence>
<accession>A0A380JM00</accession>
<dbReference type="Proteomes" id="UP000254461">
    <property type="component" value="Unassembled WGS sequence"/>
</dbReference>
<dbReference type="NCBIfam" id="NF041013">
    <property type="entry name" value="T4P_ComGE"/>
    <property type="match status" value="1"/>
</dbReference>
<keyword evidence="1" id="KW-0472">Membrane</keyword>
<organism evidence="2 3">
    <name type="scientific">Streptococcus equi subsp. equi</name>
    <dbReference type="NCBI Taxonomy" id="148942"/>
    <lineage>
        <taxon>Bacteria</taxon>
        <taxon>Bacillati</taxon>
        <taxon>Bacillota</taxon>
        <taxon>Bacilli</taxon>
        <taxon>Lactobacillales</taxon>
        <taxon>Streptococcaceae</taxon>
        <taxon>Streptococcus</taxon>
    </lineage>
</organism>
<dbReference type="EMBL" id="UHFF01000002">
    <property type="protein sequence ID" value="SUN44391.1"/>
    <property type="molecule type" value="Genomic_DNA"/>
</dbReference>
<dbReference type="AlphaFoldDB" id="A0A380JM00"/>
<dbReference type="Pfam" id="PF11773">
    <property type="entry name" value="ComGE"/>
    <property type="match status" value="1"/>
</dbReference>
<evidence type="ECO:0000256" key="1">
    <source>
        <dbReference type="SAM" id="Phobius"/>
    </source>
</evidence>